<sequence length="479" mass="51393">MMELKMQIAGCAVESASGRVFDKINPSTLERIGTVPRGDTVDVDRAVNAASAAFRSEAWYDMVPPDRAALMFKLADCILADKERLARAESQDVGKRLSEAEADVIVAARYFRFYAGIADKIGGETIPIGPDILDYTVREPFGVTAHVTPWNYPLQMASRSVSVALATGNTAIIKPAEDTPQTSIMLAELAQKAGFPDGVINVVTGYGAEVGDALVSHPEVRHVTFTGSVQTASRIMQSAAKNNTPVILECGGKPPHIVFADANLDAALPVIVKSITQNAGQTCSAGSRLLVDRFIADETIARLKKMMGDLDLAPGMDNRGMGPIVSEKQVVQIEEGLRKAIEDGDEILLGGQRRTIGSSDLFFEPTIVRAATPKSHIARHEVFGPVITVLAFENEAEALHLANDTPYGLSTGVWTNDLGRALRLARRLTGGQVFVNNYGAGGGVEMPFGGTGRSGFGRQKGLETLRYYTQTKNVAIKFN</sequence>
<comment type="similarity">
    <text evidence="1">Belongs to the aldehyde dehydrogenase family.</text>
</comment>
<dbReference type="Proteomes" id="UP000264719">
    <property type="component" value="Unassembled WGS sequence"/>
</dbReference>
<feature type="domain" description="Aldehyde dehydrogenase" evidence="3">
    <location>
        <begin position="14"/>
        <end position="474"/>
    </location>
</feature>
<proteinExistence type="inferred from homology"/>
<reference evidence="4 5" key="1">
    <citation type="journal article" date="2018" name="Nat. Biotechnol.">
        <title>A standardized bacterial taxonomy based on genome phylogeny substantially revises the tree of life.</title>
        <authorList>
            <person name="Parks D.H."/>
            <person name="Chuvochina M."/>
            <person name="Waite D.W."/>
            <person name="Rinke C."/>
            <person name="Skarshewski A."/>
            <person name="Chaumeil P.A."/>
            <person name="Hugenholtz P."/>
        </authorList>
    </citation>
    <scope>NUCLEOTIDE SEQUENCE [LARGE SCALE GENOMIC DNA]</scope>
    <source>
        <strain evidence="4">UBA9169</strain>
    </source>
</reference>
<dbReference type="SUPFAM" id="SSF53720">
    <property type="entry name" value="ALDH-like"/>
    <property type="match status" value="1"/>
</dbReference>
<accession>A0A348WCG7</accession>
<dbReference type="GO" id="GO:0016620">
    <property type="term" value="F:oxidoreductase activity, acting on the aldehyde or oxo group of donors, NAD or NADP as acceptor"/>
    <property type="evidence" value="ECO:0007669"/>
    <property type="project" value="InterPro"/>
</dbReference>
<dbReference type="Gene3D" id="3.40.605.10">
    <property type="entry name" value="Aldehyde Dehydrogenase, Chain A, domain 1"/>
    <property type="match status" value="1"/>
</dbReference>
<dbReference type="InterPro" id="IPR016163">
    <property type="entry name" value="Ald_DH_C"/>
</dbReference>
<dbReference type="Pfam" id="PF00171">
    <property type="entry name" value="Aldedh"/>
    <property type="match status" value="1"/>
</dbReference>
<dbReference type="PANTHER" id="PTHR11699">
    <property type="entry name" value="ALDEHYDE DEHYDROGENASE-RELATED"/>
    <property type="match status" value="1"/>
</dbReference>
<evidence type="ECO:0000256" key="2">
    <source>
        <dbReference type="ARBA" id="ARBA00023002"/>
    </source>
</evidence>
<evidence type="ECO:0000313" key="4">
    <source>
        <dbReference type="EMBL" id="HAR52229.1"/>
    </source>
</evidence>
<dbReference type="RefSeq" id="WP_339853543.1">
    <property type="nucleotide sequence ID" value="NZ_CAXAXR010000005.1"/>
</dbReference>
<organism evidence="4 5">
    <name type="scientific">Roseovarius nubinhibens</name>
    <dbReference type="NCBI Taxonomy" id="314263"/>
    <lineage>
        <taxon>Bacteria</taxon>
        <taxon>Pseudomonadati</taxon>
        <taxon>Pseudomonadota</taxon>
        <taxon>Alphaproteobacteria</taxon>
        <taxon>Rhodobacterales</taxon>
        <taxon>Roseobacteraceae</taxon>
        <taxon>Roseovarius</taxon>
    </lineage>
</organism>
<protein>
    <submittedName>
        <fullName evidence="4">Aldehyde dehydrogenase</fullName>
    </submittedName>
</protein>
<dbReference type="InterPro" id="IPR016161">
    <property type="entry name" value="Ald_DH/histidinol_DH"/>
</dbReference>
<gene>
    <name evidence="4" type="ORF">DCS45_10195</name>
</gene>
<dbReference type="InterPro" id="IPR015590">
    <property type="entry name" value="Aldehyde_DH_dom"/>
</dbReference>
<dbReference type="AlphaFoldDB" id="A0A348WCG7"/>
<dbReference type="FunFam" id="3.40.605.10:FF:000007">
    <property type="entry name" value="NAD/NADP-dependent betaine aldehyde dehydrogenase"/>
    <property type="match status" value="1"/>
</dbReference>
<dbReference type="InterPro" id="IPR016162">
    <property type="entry name" value="Ald_DH_N"/>
</dbReference>
<name>A0A348WCG7_9RHOB</name>
<evidence type="ECO:0000256" key="1">
    <source>
        <dbReference type="ARBA" id="ARBA00009986"/>
    </source>
</evidence>
<keyword evidence="2" id="KW-0560">Oxidoreductase</keyword>
<dbReference type="Gene3D" id="3.40.309.10">
    <property type="entry name" value="Aldehyde Dehydrogenase, Chain A, domain 2"/>
    <property type="match status" value="1"/>
</dbReference>
<dbReference type="EMBL" id="DMVW01000098">
    <property type="protein sequence ID" value="HAR52229.1"/>
    <property type="molecule type" value="Genomic_DNA"/>
</dbReference>
<evidence type="ECO:0000259" key="3">
    <source>
        <dbReference type="Pfam" id="PF00171"/>
    </source>
</evidence>
<comment type="caution">
    <text evidence="4">The sequence shown here is derived from an EMBL/GenBank/DDBJ whole genome shotgun (WGS) entry which is preliminary data.</text>
</comment>
<evidence type="ECO:0000313" key="5">
    <source>
        <dbReference type="Proteomes" id="UP000264719"/>
    </source>
</evidence>